<dbReference type="EMBL" id="GBYX01476378">
    <property type="protein sequence ID" value="JAO05299.1"/>
    <property type="molecule type" value="Transcribed_RNA"/>
</dbReference>
<keyword evidence="1" id="KW-1133">Transmembrane helix</keyword>
<feature type="non-terminal residue" evidence="2">
    <location>
        <position position="129"/>
    </location>
</feature>
<protein>
    <submittedName>
        <fullName evidence="2">PPUP9095</fullName>
    </submittedName>
</protein>
<sequence length="129" mass="14489">MIRTGQNDNKGDNLPTSCMLSRRPNESLQVRARRTRKDDAFQIKFPKVNVLGLFTSICGLRLQIVYSKLSSCHFLITFLHKRLAISPTLSPTSFTSTAQTFLMKISAASSPGMSALFVLPFIFLRLYSL</sequence>
<feature type="transmembrane region" description="Helical" evidence="1">
    <location>
        <begin position="105"/>
        <end position="127"/>
    </location>
</feature>
<dbReference type="AlphaFoldDB" id="A0A0S7ESP0"/>
<evidence type="ECO:0000313" key="2">
    <source>
        <dbReference type="EMBL" id="JAO05299.1"/>
    </source>
</evidence>
<accession>A0A0S7ESP0</accession>
<evidence type="ECO:0000256" key="1">
    <source>
        <dbReference type="SAM" id="Phobius"/>
    </source>
</evidence>
<keyword evidence="1" id="KW-0472">Membrane</keyword>
<name>A0A0S7ESP0_9TELE</name>
<keyword evidence="1" id="KW-0812">Transmembrane</keyword>
<gene>
    <name evidence="2" type="primary">PPUP9095</name>
</gene>
<organism evidence="2">
    <name type="scientific">Poeciliopsis prolifica</name>
    <name type="common">blackstripe livebearer</name>
    <dbReference type="NCBI Taxonomy" id="188132"/>
    <lineage>
        <taxon>Eukaryota</taxon>
        <taxon>Metazoa</taxon>
        <taxon>Chordata</taxon>
        <taxon>Craniata</taxon>
        <taxon>Vertebrata</taxon>
        <taxon>Euteleostomi</taxon>
        <taxon>Actinopterygii</taxon>
        <taxon>Neopterygii</taxon>
        <taxon>Teleostei</taxon>
        <taxon>Neoteleostei</taxon>
        <taxon>Acanthomorphata</taxon>
        <taxon>Ovalentaria</taxon>
        <taxon>Atherinomorphae</taxon>
        <taxon>Cyprinodontiformes</taxon>
        <taxon>Poeciliidae</taxon>
        <taxon>Poeciliinae</taxon>
        <taxon>Poeciliopsis</taxon>
    </lineage>
</organism>
<reference evidence="2" key="1">
    <citation type="submission" date="2014-12" db="EMBL/GenBank/DDBJ databases">
        <title>Parallel Evolution in Life History Adaptation Evident in the Tissue-Specific Poeciliopsis prolifica transcriptome.</title>
        <authorList>
            <person name="Jue N.K."/>
            <person name="Foley R.J."/>
            <person name="Obergfell C."/>
            <person name="Reznick D.N."/>
            <person name="O'Neill R.J."/>
            <person name="O'Neill M.J."/>
        </authorList>
    </citation>
    <scope>NUCLEOTIDE SEQUENCE</scope>
</reference>
<proteinExistence type="predicted"/>